<evidence type="ECO:0000256" key="3">
    <source>
        <dbReference type="ARBA" id="ARBA00022989"/>
    </source>
</evidence>
<evidence type="ECO:0000313" key="8">
    <source>
        <dbReference type="Proteomes" id="UP000647172"/>
    </source>
</evidence>
<name>A0A919JH20_9ACTN</name>
<feature type="region of interest" description="Disordered" evidence="5">
    <location>
        <begin position="21"/>
        <end position="154"/>
    </location>
</feature>
<keyword evidence="8" id="KW-1185">Reference proteome</keyword>
<feature type="compositionally biased region" description="Pro residues" evidence="5">
    <location>
        <begin position="61"/>
        <end position="88"/>
    </location>
</feature>
<keyword evidence="3 6" id="KW-1133">Transmembrane helix</keyword>
<evidence type="ECO:0008006" key="9">
    <source>
        <dbReference type="Google" id="ProtNLM"/>
    </source>
</evidence>
<evidence type="ECO:0000256" key="2">
    <source>
        <dbReference type="ARBA" id="ARBA00022692"/>
    </source>
</evidence>
<evidence type="ECO:0000256" key="4">
    <source>
        <dbReference type="ARBA" id="ARBA00023136"/>
    </source>
</evidence>
<comment type="subcellular location">
    <subcellularLocation>
        <location evidence="1">Membrane</location>
        <topology evidence="1">Multi-pass membrane protein</topology>
    </subcellularLocation>
</comment>
<evidence type="ECO:0000256" key="1">
    <source>
        <dbReference type="ARBA" id="ARBA00004141"/>
    </source>
</evidence>
<keyword evidence="2 6" id="KW-0812">Transmembrane</keyword>
<dbReference type="Proteomes" id="UP000647172">
    <property type="component" value="Unassembled WGS sequence"/>
</dbReference>
<feature type="transmembrane region" description="Helical" evidence="6">
    <location>
        <begin position="213"/>
        <end position="242"/>
    </location>
</feature>
<evidence type="ECO:0000256" key="5">
    <source>
        <dbReference type="SAM" id="MobiDB-lite"/>
    </source>
</evidence>
<comment type="caution">
    <text evidence="7">The sequence shown here is derived from an EMBL/GenBank/DDBJ whole genome shotgun (WGS) entry which is preliminary data.</text>
</comment>
<evidence type="ECO:0000256" key="6">
    <source>
        <dbReference type="SAM" id="Phobius"/>
    </source>
</evidence>
<keyword evidence="4 6" id="KW-0472">Membrane</keyword>
<dbReference type="EMBL" id="BOMQ01000053">
    <property type="protein sequence ID" value="GIE50864.1"/>
    <property type="molecule type" value="Genomic_DNA"/>
</dbReference>
<evidence type="ECO:0000313" key="7">
    <source>
        <dbReference type="EMBL" id="GIE50864.1"/>
    </source>
</evidence>
<accession>A0A919JH20</accession>
<dbReference type="InterPro" id="IPR019109">
    <property type="entry name" value="MamF_MmsF"/>
</dbReference>
<organism evidence="7 8">
    <name type="scientific">Actinoplanes nipponensis</name>
    <dbReference type="NCBI Taxonomy" id="135950"/>
    <lineage>
        <taxon>Bacteria</taxon>
        <taxon>Bacillati</taxon>
        <taxon>Actinomycetota</taxon>
        <taxon>Actinomycetes</taxon>
        <taxon>Micromonosporales</taxon>
        <taxon>Micromonosporaceae</taxon>
        <taxon>Actinoplanes</taxon>
    </lineage>
</organism>
<proteinExistence type="predicted"/>
<feature type="transmembrane region" description="Helical" evidence="6">
    <location>
        <begin position="169"/>
        <end position="193"/>
    </location>
</feature>
<gene>
    <name evidence="7" type="ORF">Ani05nite_43980</name>
</gene>
<protein>
    <recommendedName>
        <fullName evidence="9">DUF4870 domain-containing protein</fullName>
    </recommendedName>
</protein>
<dbReference type="AlphaFoldDB" id="A0A919JH20"/>
<dbReference type="Pfam" id="PF09685">
    <property type="entry name" value="MamF_MmsF"/>
    <property type="match status" value="1"/>
</dbReference>
<sequence length="269" mass="26921">MPLSRVSILRPCQGVALATFDQRSYRVRMTEPPRPPGEGNPSDPTAPLNPYSGNDPTSGSAPPPPAYGSPQPPTYGSPPPTYGTPPPTSGAGGYAPPPSSGAGGYAPPPSSGAGGYAPPPGSGAGGYGPPPGGTPYGAPGAYGQQPGGYPPGGYAPGGDDKTWILVAHFGGAAGAFLGGGCSGWIAPLVALLAKGNQSPAVRAEAVKALNFQILWSIIAIVGWVLTCIIVGFFVGIAAWAIATIFGIIAGVKANNNEPYNYPMTVQLIK</sequence>
<reference evidence="7" key="1">
    <citation type="submission" date="2021-01" db="EMBL/GenBank/DDBJ databases">
        <title>Whole genome shotgun sequence of Actinoplanes nipponensis NBRC 14063.</title>
        <authorList>
            <person name="Komaki H."/>
            <person name="Tamura T."/>
        </authorList>
    </citation>
    <scope>NUCLEOTIDE SEQUENCE</scope>
    <source>
        <strain evidence="7">NBRC 14063</strain>
    </source>
</reference>